<protein>
    <recommendedName>
        <fullName evidence="4">Extensin domain-containing protein</fullName>
    </recommendedName>
</protein>
<organism evidence="2 3">
    <name type="scientific">Cercospora berteroae</name>
    <dbReference type="NCBI Taxonomy" id="357750"/>
    <lineage>
        <taxon>Eukaryota</taxon>
        <taxon>Fungi</taxon>
        <taxon>Dikarya</taxon>
        <taxon>Ascomycota</taxon>
        <taxon>Pezizomycotina</taxon>
        <taxon>Dothideomycetes</taxon>
        <taxon>Dothideomycetidae</taxon>
        <taxon>Mycosphaerellales</taxon>
        <taxon>Mycosphaerellaceae</taxon>
        <taxon>Cercospora</taxon>
    </lineage>
</organism>
<feature type="compositionally biased region" description="Low complexity" evidence="1">
    <location>
        <begin position="447"/>
        <end position="461"/>
    </location>
</feature>
<name>A0A2S6C984_9PEZI</name>
<feature type="compositionally biased region" description="Basic residues" evidence="1">
    <location>
        <begin position="573"/>
        <end position="598"/>
    </location>
</feature>
<sequence>MDHSDSKRPSMPPNATAGMDHAEELLAEVDEPPDERKAHNTWAPPKLPAYPTFNKADPRMYQRRESLLTRQLHSEAEQTDDDAVSQHPPRTLSTQSTWSNPSNASTAELTSDDGHSVASPFHSPPLPPTIITTHVPAVAKAMTKGLNIAGQDNKVADTGSDQSVETSLGRKRCISFACGGNKNKNPPTSEPQPAAPPSEPTVPSSPPKRKCALKFVCPTRAAVEAKPVVEKQPTIKRLASPPPPERRSRIGSPKAHRGSDSTVTHASPRSVRKSSVILETAAAPATSGAMPKLTRKFSDDSDRSTEATRFHEFASSDDEPEEWVQESTCYKSRLTVNDTLQKEITIRKACEEVEEEVLEEEDAEDEDDVVDEDEDDDDDEEDEDDEIELEEESDEGFRTDDEEGFAESDSEGEDSDDDWWRPGGASTAATSTDHLDHLAKSALNSEPLASSVGSLSSSHISPRTLLRKPRKVPANAVPISQRAPAIDLPDSTDFVCGTLDEDRPLEQAYLLNKKQREAAKHKARPQDIDPTFPTSDPEMDEEDDEDLINPEGSDHESLMHGTLEDVDDEATLRRRLSKRGGRPSHIHRSPPPPARHRSPAPGAMKRTTTARSPPPPMRRGTARSPPPTSRRGTAHSPPPRRLFANSPKRSCSPAPKMNKVTSPPNTRLISPSSFGLAANKSQANVLASRPQLTHTASLPRNGGYTLGKFNGYRKDEGEETETGSHIHAADHHKRGAIDIYKGLERKRQRRKEKLHAKMCAKAAAKGEKIYKVKPGKGAERMREVGLELQRYRGKGEHILSM</sequence>
<dbReference type="Proteomes" id="UP000237631">
    <property type="component" value="Unassembled WGS sequence"/>
</dbReference>
<feature type="compositionally biased region" description="Acidic residues" evidence="1">
    <location>
        <begin position="537"/>
        <end position="548"/>
    </location>
</feature>
<feature type="compositionally biased region" description="Polar residues" evidence="1">
    <location>
        <begin position="91"/>
        <end position="109"/>
    </location>
</feature>
<dbReference type="InterPro" id="IPR018853">
    <property type="entry name" value="DUF2457"/>
</dbReference>
<feature type="compositionally biased region" description="Basic and acidic residues" evidence="1">
    <location>
        <begin position="514"/>
        <end position="527"/>
    </location>
</feature>
<feature type="region of interest" description="Disordered" evidence="1">
    <location>
        <begin position="352"/>
        <end position="433"/>
    </location>
</feature>
<accession>A0A2S6C984</accession>
<dbReference type="OrthoDB" id="2011769at2759"/>
<feature type="region of interest" description="Disordered" evidence="1">
    <location>
        <begin position="447"/>
        <end position="478"/>
    </location>
</feature>
<feature type="compositionally biased region" description="Basic and acidic residues" evidence="1">
    <location>
        <begin position="296"/>
        <end position="314"/>
    </location>
</feature>
<proteinExistence type="predicted"/>
<dbReference type="EMBL" id="PNEN01000520">
    <property type="protein sequence ID" value="PPJ56280.1"/>
    <property type="molecule type" value="Genomic_DNA"/>
</dbReference>
<comment type="caution">
    <text evidence="2">The sequence shown here is derived from an EMBL/GenBank/DDBJ whole genome shotgun (WGS) entry which is preliminary data.</text>
</comment>
<feature type="region of interest" description="Disordered" evidence="1">
    <location>
        <begin position="508"/>
        <end position="666"/>
    </location>
</feature>
<reference evidence="3" key="1">
    <citation type="journal article" date="2017" name="bioRxiv">
        <title>Conservation of a gene cluster reveals novel cercosporin biosynthetic mechanisms and extends production to the genus Colletotrichum.</title>
        <authorList>
            <person name="de Jonge R."/>
            <person name="Ebert M.K."/>
            <person name="Huitt-Roehl C.R."/>
            <person name="Pal P."/>
            <person name="Suttle J.C."/>
            <person name="Spanner R.E."/>
            <person name="Neubauer J.D."/>
            <person name="Jurick W.M.II."/>
            <person name="Stott K.A."/>
            <person name="Secor G.A."/>
            <person name="Thomma B.P.H.J."/>
            <person name="Van de Peer Y."/>
            <person name="Townsend C.A."/>
            <person name="Bolton M.D."/>
        </authorList>
    </citation>
    <scope>NUCLEOTIDE SEQUENCE [LARGE SCALE GENOMIC DNA]</scope>
    <source>
        <strain evidence="3">CBS538.71</strain>
    </source>
</reference>
<evidence type="ECO:0000313" key="2">
    <source>
        <dbReference type="EMBL" id="PPJ56280.1"/>
    </source>
</evidence>
<evidence type="ECO:0000256" key="1">
    <source>
        <dbReference type="SAM" id="MobiDB-lite"/>
    </source>
</evidence>
<dbReference type="Pfam" id="PF10446">
    <property type="entry name" value="DUF2457"/>
    <property type="match status" value="1"/>
</dbReference>
<gene>
    <name evidence="2" type="ORF">CBER1_00719</name>
</gene>
<keyword evidence="3" id="KW-1185">Reference proteome</keyword>
<dbReference type="AlphaFoldDB" id="A0A2S6C984"/>
<feature type="compositionally biased region" description="Pro residues" evidence="1">
    <location>
        <begin position="188"/>
        <end position="206"/>
    </location>
</feature>
<feature type="region of interest" description="Disordered" evidence="1">
    <location>
        <begin position="148"/>
        <end position="209"/>
    </location>
</feature>
<feature type="region of interest" description="Disordered" evidence="1">
    <location>
        <begin position="1"/>
        <end position="131"/>
    </location>
</feature>
<dbReference type="STRING" id="357750.A0A2S6C984"/>
<feature type="compositionally biased region" description="Basic and acidic residues" evidence="1">
    <location>
        <begin position="56"/>
        <end position="76"/>
    </location>
</feature>
<feature type="compositionally biased region" description="Acidic residues" evidence="1">
    <location>
        <begin position="352"/>
        <end position="417"/>
    </location>
</feature>
<evidence type="ECO:0008006" key="4">
    <source>
        <dbReference type="Google" id="ProtNLM"/>
    </source>
</evidence>
<feature type="region of interest" description="Disordered" evidence="1">
    <location>
        <begin position="222"/>
        <end position="323"/>
    </location>
</feature>
<evidence type="ECO:0000313" key="3">
    <source>
        <dbReference type="Proteomes" id="UP000237631"/>
    </source>
</evidence>